<dbReference type="Proteomes" id="UP001055879">
    <property type="component" value="Linkage Group LG02"/>
</dbReference>
<comment type="caution">
    <text evidence="1">The sequence shown here is derived from an EMBL/GenBank/DDBJ whole genome shotgun (WGS) entry which is preliminary data.</text>
</comment>
<gene>
    <name evidence="1" type="ORF">L6452_06155</name>
</gene>
<organism evidence="1 2">
    <name type="scientific">Arctium lappa</name>
    <name type="common">Greater burdock</name>
    <name type="synonym">Lappa major</name>
    <dbReference type="NCBI Taxonomy" id="4217"/>
    <lineage>
        <taxon>Eukaryota</taxon>
        <taxon>Viridiplantae</taxon>
        <taxon>Streptophyta</taxon>
        <taxon>Embryophyta</taxon>
        <taxon>Tracheophyta</taxon>
        <taxon>Spermatophyta</taxon>
        <taxon>Magnoliopsida</taxon>
        <taxon>eudicotyledons</taxon>
        <taxon>Gunneridae</taxon>
        <taxon>Pentapetalae</taxon>
        <taxon>asterids</taxon>
        <taxon>campanulids</taxon>
        <taxon>Asterales</taxon>
        <taxon>Asteraceae</taxon>
        <taxon>Carduoideae</taxon>
        <taxon>Cardueae</taxon>
        <taxon>Arctiinae</taxon>
        <taxon>Arctium</taxon>
    </lineage>
</organism>
<sequence>MTDDNVIQYCMENEFLEVDQEEPDNNERAEPSNAEQEVEEHQIEEDMTDQQINDVLADIVIEPVVHNIFAATADDVIADEDEASDEDADIGADIPDSEDDDDDDNDGDDDVQPIARLQVDELDLTFSQASAQLQRQAPATSLVAIHSTTVSAVELSSIQARVSSDKFINLNEVISQLSDKLDAEKEAQIQKLKTFFKRKMPEIDASVIPQEIHFRRPSVPAGTSSRSSLHDLPISELTDLLYARLLSMSPPQHQDQDLISLLRNFQPTPPPVPTSDSERITALSEEFQSFRSKVESSFADLKSFMTQAFSELSNRFDLHTQSCRTEAAREDQFQEEVVGDTEKNVDNVQDCRVEDLMNVMLENIDMSEMSNTLNFSEQDIKNNMQIVVYIDPDTASRPIDLEESEAANDMRSFFANFIEINSDDDEDIRFEKICQVKEEDCDDIIIISDTEDDSVFMDAKEKEITDMLYKDLPSQEEIPETSPSSGNSEVKRAWVGVVPGWVTPWEVSHQVARNKSVRYTLVKSRGKADNIVVEAGGMLQMVSEPLLCRSGYGANLIEDDESQGGVFVARNKSVRYTLVKSRGKADNIVVEAGGISFEVGHSSRAQADVPPSEPVIPPTILEEGPSLTRQERQRSLQQRYMASRQRSAFLEDSQCNIFVSRRRSINICAILGVEKESEAYQYEYLMLIKCQRRRNNLVSSTHLIVRVISVTINKFIRRQIRFFRVFDFQMVVESFQPVVNLLRPNRSLPDLDFYPLFTIIQDPYGVVYKNGSSQKCFLIFEEIGHYSDGTLKVIKRQLEQRLKEAQRRFLETRNNAFLIDNDEIRLLKKTLNTIHERLNFRSTLRRLEVSIGLNRLRQREERQ</sequence>
<protein>
    <submittedName>
        <fullName evidence="1">Uncharacterized protein</fullName>
    </submittedName>
</protein>
<evidence type="ECO:0000313" key="1">
    <source>
        <dbReference type="EMBL" id="KAI3758588.1"/>
    </source>
</evidence>
<proteinExistence type="predicted"/>
<accession>A0ACB9EHS7</accession>
<evidence type="ECO:0000313" key="2">
    <source>
        <dbReference type="Proteomes" id="UP001055879"/>
    </source>
</evidence>
<keyword evidence="2" id="KW-1185">Reference proteome</keyword>
<reference evidence="1 2" key="2">
    <citation type="journal article" date="2022" name="Mol. Ecol. Resour.">
        <title>The genomes of chicory, endive, great burdock and yacon provide insights into Asteraceae paleo-polyploidization history and plant inulin production.</title>
        <authorList>
            <person name="Fan W."/>
            <person name="Wang S."/>
            <person name="Wang H."/>
            <person name="Wang A."/>
            <person name="Jiang F."/>
            <person name="Liu H."/>
            <person name="Zhao H."/>
            <person name="Xu D."/>
            <person name="Zhang Y."/>
        </authorList>
    </citation>
    <scope>NUCLEOTIDE SEQUENCE [LARGE SCALE GENOMIC DNA]</scope>
    <source>
        <strain evidence="2">cv. Niubang</strain>
    </source>
</reference>
<reference evidence="2" key="1">
    <citation type="journal article" date="2022" name="Mol. Ecol. Resour.">
        <title>The genomes of chicory, endive, great burdock and yacon provide insights into Asteraceae palaeo-polyploidization history and plant inulin production.</title>
        <authorList>
            <person name="Fan W."/>
            <person name="Wang S."/>
            <person name="Wang H."/>
            <person name="Wang A."/>
            <person name="Jiang F."/>
            <person name="Liu H."/>
            <person name="Zhao H."/>
            <person name="Xu D."/>
            <person name="Zhang Y."/>
        </authorList>
    </citation>
    <scope>NUCLEOTIDE SEQUENCE [LARGE SCALE GENOMIC DNA]</scope>
    <source>
        <strain evidence="2">cv. Niubang</strain>
    </source>
</reference>
<name>A0ACB9EHS7_ARCLA</name>
<dbReference type="EMBL" id="CM042048">
    <property type="protein sequence ID" value="KAI3758588.1"/>
    <property type="molecule type" value="Genomic_DNA"/>
</dbReference>